<dbReference type="Proteomes" id="UP001576780">
    <property type="component" value="Unassembled WGS sequence"/>
</dbReference>
<organism evidence="1 2">
    <name type="scientific">Floridaenema evergladense BLCC-F167</name>
    <dbReference type="NCBI Taxonomy" id="3153639"/>
    <lineage>
        <taxon>Bacteria</taxon>
        <taxon>Bacillati</taxon>
        <taxon>Cyanobacteriota</taxon>
        <taxon>Cyanophyceae</taxon>
        <taxon>Oscillatoriophycideae</taxon>
        <taxon>Aerosakkonematales</taxon>
        <taxon>Aerosakkonemataceae</taxon>
        <taxon>Floridanema</taxon>
        <taxon>Floridanema evergladense</taxon>
    </lineage>
</organism>
<dbReference type="EMBL" id="JBHFNT010000116">
    <property type="protein sequence ID" value="MFB2835622.1"/>
    <property type="molecule type" value="Genomic_DNA"/>
</dbReference>
<evidence type="ECO:0000313" key="1">
    <source>
        <dbReference type="EMBL" id="MFB2835622.1"/>
    </source>
</evidence>
<keyword evidence="2" id="KW-1185">Reference proteome</keyword>
<name>A0ABV4WL55_9CYAN</name>
<gene>
    <name evidence="1" type="ORF">ACE1CA_13910</name>
</gene>
<accession>A0ABV4WL55</accession>
<proteinExistence type="predicted"/>
<comment type="caution">
    <text evidence="1">The sequence shown here is derived from an EMBL/GenBank/DDBJ whole genome shotgun (WGS) entry which is preliminary data.</text>
</comment>
<protein>
    <submittedName>
        <fullName evidence="1">Uncharacterized protein</fullName>
    </submittedName>
</protein>
<evidence type="ECO:0000313" key="2">
    <source>
        <dbReference type="Proteomes" id="UP001576780"/>
    </source>
</evidence>
<reference evidence="1 2" key="1">
    <citation type="submission" date="2024-09" db="EMBL/GenBank/DDBJ databases">
        <title>Floridaenema gen nov. (Aerosakkonemataceae, Aerosakkonematales ord. nov., Cyanobacteria) from benthic tropical and subtropical fresh waters, with the description of four new species.</title>
        <authorList>
            <person name="Moretto J.A."/>
            <person name="Berthold D.E."/>
            <person name="Lefler F.W."/>
            <person name="Huang I.-S."/>
            <person name="Laughinghouse H. IV."/>
        </authorList>
    </citation>
    <scope>NUCLEOTIDE SEQUENCE [LARGE SCALE GENOMIC DNA]</scope>
    <source>
        <strain evidence="1 2">BLCC-F167</strain>
    </source>
</reference>
<sequence length="47" mass="4964">MAQPLQVIAYSPTKIAIGGFLTVLVPNAKKTPAINPQPIAENSFNAK</sequence>
<dbReference type="RefSeq" id="WP_413278031.1">
    <property type="nucleotide sequence ID" value="NZ_JBHFNT010000116.1"/>
</dbReference>